<keyword evidence="3 4" id="KW-0949">S-adenosyl-L-methionine</keyword>
<dbReference type="RefSeq" id="WP_346242925.1">
    <property type="nucleotide sequence ID" value="NZ_JAZHYP010000012.1"/>
</dbReference>
<dbReference type="NCBIfam" id="TIGR00479">
    <property type="entry name" value="rumA"/>
    <property type="match status" value="1"/>
</dbReference>
<dbReference type="Gene3D" id="3.40.50.150">
    <property type="entry name" value="Vaccinia Virus protein VP39"/>
    <property type="match status" value="1"/>
</dbReference>
<evidence type="ECO:0000256" key="2">
    <source>
        <dbReference type="ARBA" id="ARBA00022679"/>
    </source>
</evidence>
<dbReference type="InterPro" id="IPR029063">
    <property type="entry name" value="SAM-dependent_MTases_sf"/>
</dbReference>
<organism evidence="7 8">
    <name type="scientific">Mariniflexile soesokkakense</name>
    <dbReference type="NCBI Taxonomy" id="1343160"/>
    <lineage>
        <taxon>Bacteria</taxon>
        <taxon>Pseudomonadati</taxon>
        <taxon>Bacteroidota</taxon>
        <taxon>Flavobacteriia</taxon>
        <taxon>Flavobacteriales</taxon>
        <taxon>Flavobacteriaceae</taxon>
        <taxon>Mariniflexile</taxon>
    </lineage>
</organism>
<accession>A0ABV0AHU9</accession>
<dbReference type="PROSITE" id="PS01231">
    <property type="entry name" value="TRMA_2"/>
    <property type="match status" value="1"/>
</dbReference>
<dbReference type="PROSITE" id="PS51687">
    <property type="entry name" value="SAM_MT_RNA_M5U"/>
    <property type="match status" value="1"/>
</dbReference>
<evidence type="ECO:0000256" key="1">
    <source>
        <dbReference type="ARBA" id="ARBA00022603"/>
    </source>
</evidence>
<feature type="binding site" evidence="4">
    <location>
        <position position="400"/>
    </location>
    <ligand>
        <name>S-adenosyl-L-methionine</name>
        <dbReference type="ChEBI" id="CHEBI:59789"/>
    </ligand>
</feature>
<evidence type="ECO:0000313" key="7">
    <source>
        <dbReference type="EMBL" id="MEN3325125.1"/>
    </source>
</evidence>
<dbReference type="PANTHER" id="PTHR11061:SF30">
    <property type="entry name" value="TRNA (URACIL(54)-C(5))-METHYLTRANSFERASE"/>
    <property type="match status" value="1"/>
</dbReference>
<feature type="domain" description="TRAM" evidence="6">
    <location>
        <begin position="3"/>
        <end position="63"/>
    </location>
</feature>
<dbReference type="InterPro" id="IPR012340">
    <property type="entry name" value="NA-bd_OB-fold"/>
</dbReference>
<dbReference type="PROSITE" id="PS50926">
    <property type="entry name" value="TRAM"/>
    <property type="match status" value="1"/>
</dbReference>
<dbReference type="SUPFAM" id="SSF53335">
    <property type="entry name" value="S-adenosyl-L-methionine-dependent methyltransferases"/>
    <property type="match status" value="1"/>
</dbReference>
<keyword evidence="1 4" id="KW-0489">Methyltransferase</keyword>
<evidence type="ECO:0000259" key="6">
    <source>
        <dbReference type="PROSITE" id="PS50926"/>
    </source>
</evidence>
<keyword evidence="2 4" id="KW-0808">Transferase</keyword>
<gene>
    <name evidence="7" type="primary">rlmD</name>
    <name evidence="7" type="ORF">VP395_15410</name>
</gene>
<dbReference type="Gene3D" id="2.40.50.1070">
    <property type="match status" value="1"/>
</dbReference>
<dbReference type="InterPro" id="IPR030391">
    <property type="entry name" value="MeTrfase_TrmA_CS"/>
</dbReference>
<keyword evidence="8" id="KW-1185">Reference proteome</keyword>
<dbReference type="PANTHER" id="PTHR11061">
    <property type="entry name" value="RNA M5U METHYLTRANSFERASE"/>
    <property type="match status" value="1"/>
</dbReference>
<dbReference type="EMBL" id="JAZHYP010000012">
    <property type="protein sequence ID" value="MEN3325125.1"/>
    <property type="molecule type" value="Genomic_DNA"/>
</dbReference>
<protein>
    <submittedName>
        <fullName evidence="7">23S rRNA (Uracil(1939)-C(5))-methyltransferase RlmD</fullName>
        <ecNumber evidence="7">2.1.1.190</ecNumber>
    </submittedName>
</protein>
<dbReference type="PROSITE" id="PS01230">
    <property type="entry name" value="TRMA_1"/>
    <property type="match status" value="1"/>
</dbReference>
<evidence type="ECO:0000256" key="3">
    <source>
        <dbReference type="ARBA" id="ARBA00022691"/>
    </source>
</evidence>
<feature type="binding site" evidence="4">
    <location>
        <position position="330"/>
    </location>
    <ligand>
        <name>S-adenosyl-L-methionine</name>
        <dbReference type="ChEBI" id="CHEBI:59789"/>
    </ligand>
</feature>
<feature type="binding site" evidence="4">
    <location>
        <position position="301"/>
    </location>
    <ligand>
        <name>S-adenosyl-L-methionine</name>
        <dbReference type="ChEBI" id="CHEBI:59789"/>
    </ligand>
</feature>
<dbReference type="CDD" id="cd02440">
    <property type="entry name" value="AdoMet_MTases"/>
    <property type="match status" value="1"/>
</dbReference>
<sequence>MSKRTKKQAFTNVEVLDAGAKGKTIAKAPDGKVIFLSNTVPGDVVDVQTFKARKAYYEAKATVFHKLSDKRTTPACEHFGVCGGCKWQDMGYEHQLFYKQKEVTNNLTRIGHIELPEITPILGSANPYFYRNKMEFSFSDSRWLTQEEVQSNADLGDRNALGFHIPGMWDKILDIKKCHLQADPSNAIRNAVKQFALDNDFEFFNTRNQTGLLRTMMIRTSSTGDVMVVIQFFKEDKAKRILLLDFLAENFPQITSLQYIINEKANDTIYDQDVICFKGEDHIFEEMEGLKFKINAKSFYQTNSDQAFELYKITRNFAGLTGDELVYDLYTGTGTIAQFVAKQAKKVIGVEAVPDAITAAKENAQLNNINNVEFFVGDMKHVFNNAFIAAHGQPDVIITDPPRDGMHKDVVQQILNIAPKKIVYVSCNSATQARDLELMDTMYKVTKTQAVDMFPQTFHVENVVLLEKR</sequence>
<dbReference type="EC" id="2.1.1.190" evidence="7"/>
<dbReference type="InterPro" id="IPR030390">
    <property type="entry name" value="MeTrfase_TrmA_AS"/>
</dbReference>
<evidence type="ECO:0000256" key="4">
    <source>
        <dbReference type="PROSITE-ProRule" id="PRU01024"/>
    </source>
</evidence>
<dbReference type="GO" id="GO:0008168">
    <property type="term" value="F:methyltransferase activity"/>
    <property type="evidence" value="ECO:0007669"/>
    <property type="project" value="UniProtKB-KW"/>
</dbReference>
<dbReference type="Gene3D" id="2.40.50.140">
    <property type="entry name" value="Nucleic acid-binding proteins"/>
    <property type="match status" value="1"/>
</dbReference>
<evidence type="ECO:0000313" key="8">
    <source>
        <dbReference type="Proteomes" id="UP001416393"/>
    </source>
</evidence>
<feature type="active site" evidence="5">
    <location>
        <position position="427"/>
    </location>
</feature>
<feature type="binding site" evidence="4">
    <location>
        <position position="351"/>
    </location>
    <ligand>
        <name>S-adenosyl-L-methionine</name>
        <dbReference type="ChEBI" id="CHEBI:59789"/>
    </ligand>
</feature>
<dbReference type="GO" id="GO:0032259">
    <property type="term" value="P:methylation"/>
    <property type="evidence" value="ECO:0007669"/>
    <property type="project" value="UniProtKB-KW"/>
</dbReference>
<dbReference type="Pfam" id="PF01938">
    <property type="entry name" value="TRAM"/>
    <property type="match status" value="1"/>
</dbReference>
<reference evidence="7 8" key="1">
    <citation type="submission" date="2024-01" db="EMBL/GenBank/DDBJ databases">
        <title>Mariniflexile litorale sp. nov., isolated from the shallow sediments of the Sea of Japan.</title>
        <authorList>
            <person name="Romanenko L."/>
            <person name="Bystritskaya E."/>
            <person name="Isaeva M."/>
        </authorList>
    </citation>
    <scope>NUCLEOTIDE SEQUENCE [LARGE SCALE GENOMIC DNA]</scope>
    <source>
        <strain evidence="7 8">KCTC 32427</strain>
    </source>
</reference>
<evidence type="ECO:0000256" key="5">
    <source>
        <dbReference type="PROSITE-ProRule" id="PRU10015"/>
    </source>
</evidence>
<proteinExistence type="inferred from homology"/>
<dbReference type="InterPro" id="IPR010280">
    <property type="entry name" value="U5_MeTrfase_fam"/>
</dbReference>
<name>A0ABV0AHU9_9FLAO</name>
<comment type="similarity">
    <text evidence="4">Belongs to the class I-like SAM-binding methyltransferase superfamily. RNA M5U methyltransferase family.</text>
</comment>
<dbReference type="SUPFAM" id="SSF50249">
    <property type="entry name" value="Nucleic acid-binding proteins"/>
    <property type="match status" value="1"/>
</dbReference>
<dbReference type="Pfam" id="PF05958">
    <property type="entry name" value="tRNA_U5-meth_tr"/>
    <property type="match status" value="1"/>
</dbReference>
<comment type="caution">
    <text evidence="7">The sequence shown here is derived from an EMBL/GenBank/DDBJ whole genome shotgun (WGS) entry which is preliminary data.</text>
</comment>
<feature type="active site" description="Nucleophile" evidence="4">
    <location>
        <position position="427"/>
    </location>
</feature>
<dbReference type="Proteomes" id="UP001416393">
    <property type="component" value="Unassembled WGS sequence"/>
</dbReference>
<dbReference type="InterPro" id="IPR002792">
    <property type="entry name" value="TRAM_dom"/>
</dbReference>